<evidence type="ECO:0000313" key="1">
    <source>
        <dbReference type="EMBL" id="OAY67648.1"/>
    </source>
</evidence>
<dbReference type="InterPro" id="IPR027417">
    <property type="entry name" value="P-loop_NTPase"/>
</dbReference>
<organism evidence="1 2">
    <name type="scientific">Ananas comosus</name>
    <name type="common">Pineapple</name>
    <name type="synonym">Ananas ananas</name>
    <dbReference type="NCBI Taxonomy" id="4615"/>
    <lineage>
        <taxon>Eukaryota</taxon>
        <taxon>Viridiplantae</taxon>
        <taxon>Streptophyta</taxon>
        <taxon>Embryophyta</taxon>
        <taxon>Tracheophyta</taxon>
        <taxon>Spermatophyta</taxon>
        <taxon>Magnoliopsida</taxon>
        <taxon>Liliopsida</taxon>
        <taxon>Poales</taxon>
        <taxon>Bromeliaceae</taxon>
        <taxon>Bromelioideae</taxon>
        <taxon>Ananas</taxon>
    </lineage>
</organism>
<protein>
    <recommendedName>
        <fullName evidence="3">NB-ARC domain-containing protein</fullName>
    </recommendedName>
</protein>
<evidence type="ECO:0000313" key="2">
    <source>
        <dbReference type="Proteomes" id="UP000092600"/>
    </source>
</evidence>
<name>A0A199US69_ANACO</name>
<sequence length="172" mass="19446">MSSRTSWVRSKEGSTRAIKRCRNIKTWDDLSSKLKEIKIKLQNIMERRTRYDTRGMETVGSSKSCAELAHFVEEDDIVVLTSTGTCCSNATTAHDNLSVGMGGLGKTTLVTHMYNIIKASLDACAWPNNIDTMDKRSLAEKREVPNNIDTMDYRSWLRKSALTCQCKSMYSF</sequence>
<dbReference type="AlphaFoldDB" id="A0A199US69"/>
<dbReference type="Proteomes" id="UP000092600">
    <property type="component" value="Unassembled WGS sequence"/>
</dbReference>
<dbReference type="EMBL" id="LSRQ01005422">
    <property type="protein sequence ID" value="OAY67648.1"/>
    <property type="molecule type" value="Genomic_DNA"/>
</dbReference>
<accession>A0A199US69</accession>
<dbReference type="PANTHER" id="PTHR19338">
    <property type="entry name" value="TRANSLOCASE OF INNER MITOCHONDRIAL MEMBRANE 13 HOMOLOG"/>
    <property type="match status" value="1"/>
</dbReference>
<gene>
    <name evidence="1" type="ORF">ACMD2_25206</name>
</gene>
<comment type="caution">
    <text evidence="1">The sequence shown here is derived from an EMBL/GenBank/DDBJ whole genome shotgun (WGS) entry which is preliminary data.</text>
</comment>
<dbReference type="PANTHER" id="PTHR19338:SF0">
    <property type="entry name" value="MITOCHONDRIAL IMPORT INNER MEMBRANE TRANSLOCASE SUBUNIT TIM13"/>
    <property type="match status" value="1"/>
</dbReference>
<proteinExistence type="predicted"/>
<evidence type="ECO:0008006" key="3">
    <source>
        <dbReference type="Google" id="ProtNLM"/>
    </source>
</evidence>
<dbReference type="Gene3D" id="3.40.50.300">
    <property type="entry name" value="P-loop containing nucleotide triphosphate hydrolases"/>
    <property type="match status" value="1"/>
</dbReference>
<reference evidence="1 2" key="1">
    <citation type="journal article" date="2016" name="DNA Res.">
        <title>The draft genome of MD-2 pineapple using hybrid error correction of long reads.</title>
        <authorList>
            <person name="Redwan R.M."/>
            <person name="Saidin A."/>
            <person name="Kumar S.V."/>
        </authorList>
    </citation>
    <scope>NUCLEOTIDE SEQUENCE [LARGE SCALE GENOMIC DNA]</scope>
    <source>
        <strain evidence="2">cv. MD2</strain>
        <tissue evidence="1">Leaf</tissue>
    </source>
</reference>
<dbReference type="SUPFAM" id="SSF52540">
    <property type="entry name" value="P-loop containing nucleoside triphosphate hydrolases"/>
    <property type="match status" value="1"/>
</dbReference>